<dbReference type="InterPro" id="IPR018087">
    <property type="entry name" value="Glyco_hydro_5_CS"/>
</dbReference>
<dbReference type="PANTHER" id="PTHR31308:SF5">
    <property type="entry name" value="ERGOSTERYL-BETA-GLUCOSIDASE"/>
    <property type="match status" value="1"/>
</dbReference>
<dbReference type="InterPro" id="IPR001547">
    <property type="entry name" value="Glyco_hydro_5"/>
</dbReference>
<dbReference type="RefSeq" id="WP_069609768.1">
    <property type="nucleotide sequence ID" value="NZ_CP015218.1"/>
</dbReference>
<evidence type="ECO:0000256" key="3">
    <source>
        <dbReference type="ARBA" id="ARBA00023295"/>
    </source>
</evidence>
<dbReference type="Pfam" id="PF18564">
    <property type="entry name" value="Glyco_hydro_5_C"/>
    <property type="match status" value="1"/>
</dbReference>
<dbReference type="GO" id="GO:0000272">
    <property type="term" value="P:polysaccharide catabolic process"/>
    <property type="evidence" value="ECO:0007669"/>
    <property type="project" value="InterPro"/>
</dbReference>
<keyword evidence="2 6" id="KW-0378">Hydrolase</keyword>
<dbReference type="AlphaFoldDB" id="A0A1D7V409"/>
<dbReference type="GO" id="GO:1901136">
    <property type="term" value="P:carbohydrate derivative catabolic process"/>
    <property type="evidence" value="ECO:0007669"/>
    <property type="project" value="UniProtKB-ARBA"/>
</dbReference>
<evidence type="ECO:0000259" key="5">
    <source>
        <dbReference type="Pfam" id="PF18564"/>
    </source>
</evidence>
<organism evidence="6 7">
    <name type="scientific">Leptospira tipperaryensis</name>
    <dbReference type="NCBI Taxonomy" id="2564040"/>
    <lineage>
        <taxon>Bacteria</taxon>
        <taxon>Pseudomonadati</taxon>
        <taxon>Spirochaetota</taxon>
        <taxon>Spirochaetia</taxon>
        <taxon>Leptospirales</taxon>
        <taxon>Leptospiraceae</taxon>
        <taxon>Leptospira</taxon>
    </lineage>
</organism>
<protein>
    <submittedName>
        <fullName evidence="6">Glycosyl hydrolase family 35</fullName>
    </submittedName>
</protein>
<dbReference type="Proteomes" id="UP000094197">
    <property type="component" value="Chromosome 2"/>
</dbReference>
<proteinExistence type="inferred from homology"/>
<dbReference type="PROSITE" id="PS00659">
    <property type="entry name" value="GLYCOSYL_HYDROL_F5"/>
    <property type="match status" value="1"/>
</dbReference>
<dbReference type="Pfam" id="PF00150">
    <property type="entry name" value="Cellulase"/>
    <property type="match status" value="1"/>
</dbReference>
<dbReference type="SUPFAM" id="SSF51445">
    <property type="entry name" value="(Trans)glycosidases"/>
    <property type="match status" value="1"/>
</dbReference>
<sequence length="654" mass="75872">MEELFVKNGHFAGKDGTIYQLRGVNLSGSAKVPSKPDGTTHFDQTLTFYNHRNVSFVGRPLEESQAAEHFDRLRKWGFNFLRFIITWEAIEHKGPGKYDTEYIDYIERMVALAGQKGLYLFIDPHQDVWSRFTGGDGAPGWTLEELGMDIGKIRDSETAIVHHHQGRNYRRMSWPLNYQKYACGTMFSLFFGGKEFAPDTKIGGKNVQDFLQDHYIDSVLKIVRKLKKYKHVVGFDSMNEPSPGWIGKKNLGEFEAFGFGKVIKTPPFKEMYLSEGRAVSAEQAYMLGFWSLPWGKVRLNAGGVPLWKRGHQCIWRNHGVWDYDPNGAPMLLKPEYFYKKNGRKYEFYSDFMQPFIKKFKERVQKVESRFHIFIESDPSKLELEWKETPKKNHGSVVNATHWYDVSVLMLKRYFPWFGVHVFKAKPVFGSENIDKAYEETIRMIRDMSERNMGNCPTVIGETGLPMDLNQRIAYLKKDYGVLEKALDRIMKAIEKNFVNLALWNYTPDHTHSLGDRWNEEDLSIYSLDTPAAYDEDGGRAVKAFSRPYPVRTKGLPVALSFDMERSLFKFSFRQEGDLFPETEIFIPDIHYKNGFEVLVNAGSYQYDARARTLKFKGEKGILHYGITILPSKKSLFREQDRTKVVPNTQKRKIR</sequence>
<evidence type="ECO:0000313" key="7">
    <source>
        <dbReference type="Proteomes" id="UP000094197"/>
    </source>
</evidence>
<dbReference type="PANTHER" id="PTHR31308">
    <property type="match status" value="1"/>
</dbReference>
<evidence type="ECO:0000313" key="6">
    <source>
        <dbReference type="EMBL" id="AOP36551.1"/>
    </source>
</evidence>
<dbReference type="GO" id="GO:0004553">
    <property type="term" value="F:hydrolase activity, hydrolyzing O-glycosyl compounds"/>
    <property type="evidence" value="ECO:0007669"/>
    <property type="project" value="InterPro"/>
</dbReference>
<dbReference type="InterPro" id="IPR017853">
    <property type="entry name" value="GH"/>
</dbReference>
<dbReference type="InterPro" id="IPR013780">
    <property type="entry name" value="Glyco_hydro_b"/>
</dbReference>
<dbReference type="OrthoDB" id="9800955at2"/>
<keyword evidence="3" id="KW-0326">Glycosidase</keyword>
<accession>A0A1D7V409</accession>
<dbReference type="Gene3D" id="2.60.40.1180">
    <property type="entry name" value="Golgi alpha-mannosidase II"/>
    <property type="match status" value="1"/>
</dbReference>
<evidence type="ECO:0000259" key="4">
    <source>
        <dbReference type="Pfam" id="PF00150"/>
    </source>
</evidence>
<keyword evidence="7" id="KW-1185">Reference proteome</keyword>
<dbReference type="InterPro" id="IPR041036">
    <property type="entry name" value="GH5_C"/>
</dbReference>
<comment type="similarity">
    <text evidence="1">Belongs to the glycosyl hydrolase 5 (cellulase A) family.</text>
</comment>
<feature type="domain" description="Glycoside hydrolase family 5 C-terminal" evidence="5">
    <location>
        <begin position="546"/>
        <end position="616"/>
    </location>
</feature>
<evidence type="ECO:0000256" key="1">
    <source>
        <dbReference type="ARBA" id="ARBA00005641"/>
    </source>
</evidence>
<dbReference type="EMBL" id="CP015218">
    <property type="protein sequence ID" value="AOP36551.1"/>
    <property type="molecule type" value="Genomic_DNA"/>
</dbReference>
<feature type="domain" description="Glycoside hydrolase family 5" evidence="4">
    <location>
        <begin position="65"/>
        <end position="243"/>
    </location>
</feature>
<dbReference type="Gene3D" id="3.20.20.80">
    <property type="entry name" value="Glycosidases"/>
    <property type="match status" value="1"/>
</dbReference>
<gene>
    <name evidence="6" type="ORF">A0128_21340</name>
</gene>
<dbReference type="InterPro" id="IPR052066">
    <property type="entry name" value="Glycosphingolipid_Hydrolases"/>
</dbReference>
<dbReference type="KEGG" id="laj:A0128_21340"/>
<dbReference type="GO" id="GO:0016042">
    <property type="term" value="P:lipid catabolic process"/>
    <property type="evidence" value="ECO:0007669"/>
    <property type="project" value="UniProtKB-ARBA"/>
</dbReference>
<evidence type="ECO:0000256" key="2">
    <source>
        <dbReference type="ARBA" id="ARBA00022801"/>
    </source>
</evidence>
<reference evidence="6 7" key="1">
    <citation type="submission" date="2016-04" db="EMBL/GenBank/DDBJ databases">
        <title>Complete genome seqeunce of Leptospira alstonii serovar Room22.</title>
        <authorList>
            <person name="Nally J.E."/>
            <person name="Bayles D.O."/>
            <person name="Hurley D."/>
            <person name="Fanning S."/>
            <person name="McMahon B.J."/>
            <person name="Arent Z."/>
        </authorList>
    </citation>
    <scope>NUCLEOTIDE SEQUENCE [LARGE SCALE GENOMIC DNA]</scope>
    <source>
        <strain evidence="6 7">GWTS #1</strain>
    </source>
</reference>
<name>A0A1D7V409_9LEPT</name>